<proteinExistence type="predicted"/>
<dbReference type="InterPro" id="IPR036047">
    <property type="entry name" value="F-box-like_dom_sf"/>
</dbReference>
<sequence length="400" mass="46311">MDKPLHFHDTLPHDIITDIFSRLPVKSLIRFESLSKFWSNLFKTPEFISKHFQDWTHNNPSLILHHRQLDDIASDMPSLVYLLETEMTELVKVHIPTTNNFNSWLHIVGSSNGLLCLNQFLGLNYTAIRIGYGTRQQVRRLPAEVNSGFISSDYTILTGFGFSSQIDDYRVVRIYAGDDDSDHSGYSDSDQIPLDPVVLVEMYSLRSDSWKEINHSNLEFWDYEINSVTVNGRMFWIMSVSSMDHSDMILSFDLGEETFMKIVIHQGLYISSGWYYMELVSYKNLLGVMVYQDFEIEGRIFDLLVMKDNPHGGECWTKVFTVGPFLFIERPIAIWNDDIVFKIGLDDYGDKCCMCLFNPRTKEQKHFPTDEDHFSFQVYNYAESLVLLGANGETDTEEAH</sequence>
<dbReference type="InterPro" id="IPR001810">
    <property type="entry name" value="F-box_dom"/>
</dbReference>
<reference evidence="2" key="1">
    <citation type="journal article" date="2023" name="Science">
        <title>Elucidation of the pathway for biosynthesis of saponin adjuvants from the soapbark tree.</title>
        <authorList>
            <person name="Reed J."/>
            <person name="Orme A."/>
            <person name="El-Demerdash A."/>
            <person name="Owen C."/>
            <person name="Martin L.B.B."/>
            <person name="Misra R.C."/>
            <person name="Kikuchi S."/>
            <person name="Rejzek M."/>
            <person name="Martin A.C."/>
            <person name="Harkess A."/>
            <person name="Leebens-Mack J."/>
            <person name="Louveau T."/>
            <person name="Stephenson M.J."/>
            <person name="Osbourn A."/>
        </authorList>
    </citation>
    <scope>NUCLEOTIDE SEQUENCE</scope>
    <source>
        <strain evidence="2">S10</strain>
    </source>
</reference>
<keyword evidence="3" id="KW-1185">Reference proteome</keyword>
<dbReference type="SMART" id="SM00256">
    <property type="entry name" value="FBOX"/>
    <property type="match status" value="1"/>
</dbReference>
<dbReference type="InterPro" id="IPR050796">
    <property type="entry name" value="SCF_F-box_component"/>
</dbReference>
<dbReference type="EMBL" id="JARAOO010000006">
    <property type="protein sequence ID" value="KAJ7965395.1"/>
    <property type="molecule type" value="Genomic_DNA"/>
</dbReference>
<dbReference type="PANTHER" id="PTHR31672">
    <property type="entry name" value="BNACNNG10540D PROTEIN"/>
    <property type="match status" value="1"/>
</dbReference>
<gene>
    <name evidence="2" type="ORF">O6P43_015043</name>
</gene>
<dbReference type="NCBIfam" id="TIGR01640">
    <property type="entry name" value="F_box_assoc_1"/>
    <property type="match status" value="1"/>
</dbReference>
<dbReference type="InterPro" id="IPR017451">
    <property type="entry name" value="F-box-assoc_interact_dom"/>
</dbReference>
<feature type="domain" description="F-box" evidence="1">
    <location>
        <begin position="5"/>
        <end position="51"/>
    </location>
</feature>
<dbReference type="PANTHER" id="PTHR31672:SF10">
    <property type="entry name" value="F-BOX DOMAIN-CONTAINING PROTEIN"/>
    <property type="match status" value="1"/>
</dbReference>
<evidence type="ECO:0000313" key="3">
    <source>
        <dbReference type="Proteomes" id="UP001163823"/>
    </source>
</evidence>
<name>A0AAD7LYH9_QUISA</name>
<dbReference type="InterPro" id="IPR006527">
    <property type="entry name" value="F-box-assoc_dom_typ1"/>
</dbReference>
<evidence type="ECO:0000313" key="2">
    <source>
        <dbReference type="EMBL" id="KAJ7965395.1"/>
    </source>
</evidence>
<dbReference type="AlphaFoldDB" id="A0AAD7LYH9"/>
<dbReference type="Pfam" id="PF07734">
    <property type="entry name" value="FBA_1"/>
    <property type="match status" value="1"/>
</dbReference>
<dbReference type="Gene3D" id="1.20.1280.50">
    <property type="match status" value="1"/>
</dbReference>
<evidence type="ECO:0000259" key="1">
    <source>
        <dbReference type="PROSITE" id="PS50181"/>
    </source>
</evidence>
<accession>A0AAD7LYH9</accession>
<dbReference type="Proteomes" id="UP001163823">
    <property type="component" value="Chromosome 6"/>
</dbReference>
<dbReference type="Pfam" id="PF00646">
    <property type="entry name" value="F-box"/>
    <property type="match status" value="1"/>
</dbReference>
<dbReference type="SUPFAM" id="SSF81383">
    <property type="entry name" value="F-box domain"/>
    <property type="match status" value="1"/>
</dbReference>
<comment type="caution">
    <text evidence="2">The sequence shown here is derived from an EMBL/GenBank/DDBJ whole genome shotgun (WGS) entry which is preliminary data.</text>
</comment>
<protein>
    <submittedName>
        <fullName evidence="2">F-box family protein</fullName>
    </submittedName>
</protein>
<dbReference type="PROSITE" id="PS50181">
    <property type="entry name" value="FBOX"/>
    <property type="match status" value="1"/>
</dbReference>
<dbReference type="KEGG" id="qsa:O6P43_015043"/>
<organism evidence="2 3">
    <name type="scientific">Quillaja saponaria</name>
    <name type="common">Soap bark tree</name>
    <dbReference type="NCBI Taxonomy" id="32244"/>
    <lineage>
        <taxon>Eukaryota</taxon>
        <taxon>Viridiplantae</taxon>
        <taxon>Streptophyta</taxon>
        <taxon>Embryophyta</taxon>
        <taxon>Tracheophyta</taxon>
        <taxon>Spermatophyta</taxon>
        <taxon>Magnoliopsida</taxon>
        <taxon>eudicotyledons</taxon>
        <taxon>Gunneridae</taxon>
        <taxon>Pentapetalae</taxon>
        <taxon>rosids</taxon>
        <taxon>fabids</taxon>
        <taxon>Fabales</taxon>
        <taxon>Quillajaceae</taxon>
        <taxon>Quillaja</taxon>
    </lineage>
</organism>
<dbReference type="CDD" id="cd22157">
    <property type="entry name" value="F-box_AtFBW1-like"/>
    <property type="match status" value="1"/>
</dbReference>